<name>A0A2W7N2X0_9BACT</name>
<comment type="caution">
    <text evidence="1">The sequence shown here is derived from an EMBL/GenBank/DDBJ whole genome shotgun (WGS) entry which is preliminary data.</text>
</comment>
<protein>
    <submittedName>
        <fullName evidence="1">Nitrogen regulatory protein P-II family</fullName>
    </submittedName>
</protein>
<proteinExistence type="predicted"/>
<dbReference type="AlphaFoldDB" id="A0A2W7N2X0"/>
<dbReference type="GO" id="GO:0030234">
    <property type="term" value="F:enzyme regulator activity"/>
    <property type="evidence" value="ECO:0007669"/>
    <property type="project" value="InterPro"/>
</dbReference>
<sequence length="116" mass="12672">MKLITAIIRSYQLDQVRESLIAAGIERITVSRAAGHGQQKKEEFYRGVKVIPGLTPKMRVEIAVNEEFVETTVNAIISAARSAQGKDGDIGDGKIFITNLEECIRIRTGERGGSAI</sequence>
<dbReference type="RefSeq" id="WP_111446269.1">
    <property type="nucleotide sequence ID" value="NZ_QKZK01000020.1"/>
</dbReference>
<dbReference type="InterPro" id="IPR015867">
    <property type="entry name" value="N-reg_PII/ATP_PRibTrfase_C"/>
</dbReference>
<evidence type="ECO:0000313" key="1">
    <source>
        <dbReference type="EMBL" id="PZX14401.1"/>
    </source>
</evidence>
<accession>A0A2W7N2X0</accession>
<dbReference type="GO" id="GO:0005524">
    <property type="term" value="F:ATP binding"/>
    <property type="evidence" value="ECO:0007669"/>
    <property type="project" value="TreeGrafter"/>
</dbReference>
<reference evidence="1 2" key="1">
    <citation type="submission" date="2018-06" db="EMBL/GenBank/DDBJ databases">
        <title>Genomic Encyclopedia of Archaeal and Bacterial Type Strains, Phase II (KMG-II): from individual species to whole genera.</title>
        <authorList>
            <person name="Goeker M."/>
        </authorList>
    </citation>
    <scope>NUCLEOTIDE SEQUENCE [LARGE SCALE GENOMIC DNA]</scope>
    <source>
        <strain evidence="1 2">DSM 6779</strain>
    </source>
</reference>
<dbReference type="SMART" id="SM00938">
    <property type="entry name" value="P-II"/>
    <property type="match status" value="1"/>
</dbReference>
<dbReference type="GO" id="GO:0005829">
    <property type="term" value="C:cytosol"/>
    <property type="evidence" value="ECO:0007669"/>
    <property type="project" value="TreeGrafter"/>
</dbReference>
<dbReference type="PANTHER" id="PTHR30115:SF11">
    <property type="entry name" value="NITROGEN REGULATORY PROTEIN P-II HOMOLOG"/>
    <property type="match status" value="1"/>
</dbReference>
<evidence type="ECO:0000313" key="2">
    <source>
        <dbReference type="Proteomes" id="UP000249239"/>
    </source>
</evidence>
<dbReference type="PANTHER" id="PTHR30115">
    <property type="entry name" value="NITROGEN REGULATORY PROTEIN P-II"/>
    <property type="match status" value="1"/>
</dbReference>
<dbReference type="Pfam" id="PF00543">
    <property type="entry name" value="P-II"/>
    <property type="match status" value="1"/>
</dbReference>
<organism evidence="1 2">
    <name type="scientific">Breznakibacter xylanolyticus</name>
    <dbReference type="NCBI Taxonomy" id="990"/>
    <lineage>
        <taxon>Bacteria</taxon>
        <taxon>Pseudomonadati</taxon>
        <taxon>Bacteroidota</taxon>
        <taxon>Bacteroidia</taxon>
        <taxon>Marinilabiliales</taxon>
        <taxon>Marinilabiliaceae</taxon>
        <taxon>Breznakibacter</taxon>
    </lineage>
</organism>
<dbReference type="Gene3D" id="3.30.70.120">
    <property type="match status" value="1"/>
</dbReference>
<gene>
    <name evidence="1" type="ORF">LX69_02414</name>
</gene>
<dbReference type="GO" id="GO:0006808">
    <property type="term" value="P:regulation of nitrogen utilization"/>
    <property type="evidence" value="ECO:0007669"/>
    <property type="project" value="InterPro"/>
</dbReference>
<dbReference type="PROSITE" id="PS51343">
    <property type="entry name" value="PII_GLNB_DOM"/>
    <property type="match status" value="1"/>
</dbReference>
<dbReference type="EMBL" id="QKZK01000020">
    <property type="protein sequence ID" value="PZX14401.1"/>
    <property type="molecule type" value="Genomic_DNA"/>
</dbReference>
<keyword evidence="2" id="KW-1185">Reference proteome</keyword>
<dbReference type="InterPro" id="IPR002187">
    <property type="entry name" value="N-reg_PII"/>
</dbReference>
<dbReference type="OrthoDB" id="9802729at2"/>
<dbReference type="Proteomes" id="UP000249239">
    <property type="component" value="Unassembled WGS sequence"/>
</dbReference>
<dbReference type="InterPro" id="IPR011322">
    <property type="entry name" value="N-reg_PII-like_a/b"/>
</dbReference>
<dbReference type="SUPFAM" id="SSF54913">
    <property type="entry name" value="GlnB-like"/>
    <property type="match status" value="1"/>
</dbReference>
<dbReference type="PRINTS" id="PR00340">
    <property type="entry name" value="PIIGLNB"/>
</dbReference>